<organism evidence="1 2">
    <name type="scientific">Caulobacter segnis</name>
    <dbReference type="NCBI Taxonomy" id="88688"/>
    <lineage>
        <taxon>Bacteria</taxon>
        <taxon>Pseudomonadati</taxon>
        <taxon>Pseudomonadota</taxon>
        <taxon>Alphaproteobacteria</taxon>
        <taxon>Caulobacterales</taxon>
        <taxon>Caulobacteraceae</taxon>
        <taxon>Caulobacter</taxon>
    </lineage>
</organism>
<dbReference type="RefSeq" id="WP_304277804.1">
    <property type="nucleotide sequence ID" value="NZ_QFQZ01000032.1"/>
</dbReference>
<accession>A0A2W5XAD0</accession>
<sequence length="216" mass="24301">MTVSNVYIDEPTRQFRDAMRLLFILAECGDALADPLPVPLAVLVIGSQKRLQKMDFWVRNPDHLAHALLNLYSETNEAKWLRQAQAILGTEEPEVRRDAMAKYLYGAFEPIDTGLAPLISYGLAQTLRHPQTRRQRYFLLQRGAEVAARMVAELAEAKWYADRARLVGELCSGRSGEDLARMQYQQPEYANAPNGETIASIAAQVRARLANLEGRS</sequence>
<gene>
    <name evidence="1" type="ORF">DI526_11545</name>
</gene>
<reference evidence="1 2" key="1">
    <citation type="submission" date="2017-08" db="EMBL/GenBank/DDBJ databases">
        <title>Infants hospitalized years apart are colonized by the same room-sourced microbial strains.</title>
        <authorList>
            <person name="Brooks B."/>
            <person name="Olm M.R."/>
            <person name="Firek B.A."/>
            <person name="Baker R."/>
            <person name="Thomas B.C."/>
            <person name="Morowitz M.J."/>
            <person name="Banfield J.F."/>
        </authorList>
    </citation>
    <scope>NUCLEOTIDE SEQUENCE [LARGE SCALE GENOMIC DNA]</scope>
    <source>
        <strain evidence="1">S2_003_000_R2_4</strain>
    </source>
</reference>
<evidence type="ECO:0000313" key="1">
    <source>
        <dbReference type="EMBL" id="PZR34111.1"/>
    </source>
</evidence>
<name>A0A2W5XAD0_9CAUL</name>
<dbReference type="EMBL" id="QFQZ01000032">
    <property type="protein sequence ID" value="PZR34111.1"/>
    <property type="molecule type" value="Genomic_DNA"/>
</dbReference>
<comment type="caution">
    <text evidence="1">The sequence shown here is derived from an EMBL/GenBank/DDBJ whole genome shotgun (WGS) entry which is preliminary data.</text>
</comment>
<proteinExistence type="predicted"/>
<protein>
    <submittedName>
        <fullName evidence="1">Uncharacterized protein</fullName>
    </submittedName>
</protein>
<dbReference type="AlphaFoldDB" id="A0A2W5XAD0"/>
<dbReference type="Proteomes" id="UP000249393">
    <property type="component" value="Unassembled WGS sequence"/>
</dbReference>
<evidence type="ECO:0000313" key="2">
    <source>
        <dbReference type="Proteomes" id="UP000249393"/>
    </source>
</evidence>